<proteinExistence type="predicted"/>
<name>A0A973W373_9BRAD</name>
<feature type="domain" description="Baseplate protein J-like barrel" evidence="1">
    <location>
        <begin position="105"/>
        <end position="201"/>
    </location>
</feature>
<protein>
    <submittedName>
        <fullName evidence="2">Baseplate J/gp47 family protein</fullName>
    </submittedName>
</protein>
<gene>
    <name evidence="2" type="ORF">HAP48_025950</name>
</gene>
<reference evidence="2" key="1">
    <citation type="submission" date="2020-06" db="EMBL/GenBank/DDBJ databases">
        <title>Whole Genome Sequence of Bradyrhizobium sp. Strain 1S1.</title>
        <authorList>
            <person name="Bromfield E.S.P."/>
            <person name="Cloutier S."/>
        </authorList>
    </citation>
    <scope>NUCLEOTIDE SEQUENCE [LARGE SCALE GENOMIC DNA]</scope>
    <source>
        <strain evidence="2">1S1</strain>
    </source>
</reference>
<dbReference type="RefSeq" id="WP_166205666.1">
    <property type="nucleotide sequence ID" value="NZ_CP088285.1"/>
</dbReference>
<dbReference type="InterPro" id="IPR006949">
    <property type="entry name" value="Barrel_Baseplate_J-like"/>
</dbReference>
<evidence type="ECO:0000313" key="2">
    <source>
        <dbReference type="EMBL" id="NVI46340.1"/>
    </source>
</evidence>
<sequence length="399" mass="41347">MATLPTKSFNQIVTDTVSGIQGRASKLLNFSQGSTFRAVAEGFAGTFLWFQALALEVLKASRLSTSSNVDVDTFTADYMPTVGISNGVPSPRLGAQAASGQVTFARFTAAPSTCFVPVGATVRTNDSAQTQFTVTADVMFAYFDPVLNGYTLPANLASMIVPVQAVVAGASGNVKAGSITVMTSPITGIDTVINVADFINGVDQELDSQLKKRFSDFILGLARGDLFGLNASIEGSGVNVQYAVTEGYNLDGSYHPGYFFVVADDGSGNPTNAFLTTVTLAAQAVRPLGIMCGVFGPQITLATVSMQIGTADGFDHNTVAAQVAAVVGTNINQLGLGNPLPWSIIASWAYSVPGVTSVADVLLNGLYGDGASLSPTAVTDDLTLTYVIGTIKANEVIVS</sequence>
<dbReference type="Pfam" id="PF04865">
    <property type="entry name" value="Baseplate_J"/>
    <property type="match status" value="1"/>
</dbReference>
<organism evidence="2">
    <name type="scientific">Bradyrhizobium septentrionale</name>
    <dbReference type="NCBI Taxonomy" id="1404411"/>
    <lineage>
        <taxon>Bacteria</taxon>
        <taxon>Pseudomonadati</taxon>
        <taxon>Pseudomonadota</taxon>
        <taxon>Alphaproteobacteria</taxon>
        <taxon>Hyphomicrobiales</taxon>
        <taxon>Nitrobacteraceae</taxon>
        <taxon>Bradyrhizobium</taxon>
    </lineage>
</organism>
<evidence type="ECO:0000259" key="1">
    <source>
        <dbReference type="Pfam" id="PF04865"/>
    </source>
</evidence>
<dbReference type="AlphaFoldDB" id="A0A973W373"/>
<comment type="caution">
    <text evidence="2">The sequence shown here is derived from an EMBL/GenBank/DDBJ whole genome shotgun (WGS) entry which is preliminary data.</text>
</comment>
<accession>A0A973W373</accession>
<dbReference type="EMBL" id="JAAOLE020000001">
    <property type="protein sequence ID" value="NVI46340.1"/>
    <property type="molecule type" value="Genomic_DNA"/>
</dbReference>